<organism evidence="3 4">
    <name type="scientific">Streptomyces bangladeshensis</name>
    <dbReference type="NCBI Taxonomy" id="295352"/>
    <lineage>
        <taxon>Bacteria</taxon>
        <taxon>Bacillati</taxon>
        <taxon>Actinomycetota</taxon>
        <taxon>Actinomycetes</taxon>
        <taxon>Kitasatosporales</taxon>
        <taxon>Streptomycetaceae</taxon>
        <taxon>Streptomyces</taxon>
    </lineage>
</organism>
<feature type="compositionally biased region" description="Low complexity" evidence="2">
    <location>
        <begin position="51"/>
        <end position="66"/>
    </location>
</feature>
<dbReference type="Proteomes" id="UP001501391">
    <property type="component" value="Unassembled WGS sequence"/>
</dbReference>
<dbReference type="RefSeq" id="WP_086704380.1">
    <property type="nucleotide sequence ID" value="NZ_BAAAOQ010000020.1"/>
</dbReference>
<dbReference type="CDD" id="cd05829">
    <property type="entry name" value="Sortase_F"/>
    <property type="match status" value="1"/>
</dbReference>
<accession>A0ABN3BX92</accession>
<proteinExistence type="predicted"/>
<dbReference type="SUPFAM" id="SSF63817">
    <property type="entry name" value="Sortase"/>
    <property type="match status" value="1"/>
</dbReference>
<dbReference type="InterPro" id="IPR023365">
    <property type="entry name" value="Sortase_dom-sf"/>
</dbReference>
<dbReference type="InterPro" id="IPR005754">
    <property type="entry name" value="Sortase"/>
</dbReference>
<dbReference type="InterPro" id="IPR042001">
    <property type="entry name" value="Sortase_F"/>
</dbReference>
<evidence type="ECO:0000256" key="1">
    <source>
        <dbReference type="ARBA" id="ARBA00022801"/>
    </source>
</evidence>
<dbReference type="NCBIfam" id="NF033748">
    <property type="entry name" value="class_F_sortase"/>
    <property type="match status" value="1"/>
</dbReference>
<name>A0ABN3BX92_9ACTN</name>
<dbReference type="EMBL" id="BAAAOQ010000020">
    <property type="protein sequence ID" value="GAA2201543.1"/>
    <property type="molecule type" value="Genomic_DNA"/>
</dbReference>
<reference evidence="3 4" key="1">
    <citation type="journal article" date="2019" name="Int. J. Syst. Evol. Microbiol.">
        <title>The Global Catalogue of Microorganisms (GCM) 10K type strain sequencing project: providing services to taxonomists for standard genome sequencing and annotation.</title>
        <authorList>
            <consortium name="The Broad Institute Genomics Platform"/>
            <consortium name="The Broad Institute Genome Sequencing Center for Infectious Disease"/>
            <person name="Wu L."/>
            <person name="Ma J."/>
        </authorList>
    </citation>
    <scope>NUCLEOTIDE SEQUENCE [LARGE SCALE GENOMIC DNA]</scope>
    <source>
        <strain evidence="3 4">JCM 14924</strain>
    </source>
</reference>
<feature type="region of interest" description="Disordered" evidence="2">
    <location>
        <begin position="45"/>
        <end position="94"/>
    </location>
</feature>
<keyword evidence="4" id="KW-1185">Reference proteome</keyword>
<gene>
    <name evidence="3" type="ORF">GCM10009787_56930</name>
</gene>
<evidence type="ECO:0000256" key="2">
    <source>
        <dbReference type="SAM" id="MobiDB-lite"/>
    </source>
</evidence>
<sequence>MAADPSSPTPSGPAADGRRSGRGGRLTLWGVAAVFLAVSMFGGHETPDETPAAPRASGAGAVAPADPRQPGEPRQSGEPPRSAEPLPRSAPTRLRIPKISVDAPFTALAIGASGQLQPPPAADTNLVGWYADGTSPGEEGTAIIAGHVDTMTSAAVFAELDRLRPGDRFSVERADGRTAEFVVDSAETFAKDDFPSERVYADASRPEVRLITCAGDYDRTVRDYTDNLVVFAHLE</sequence>
<dbReference type="Gene3D" id="2.40.260.10">
    <property type="entry name" value="Sortase"/>
    <property type="match status" value="1"/>
</dbReference>
<feature type="region of interest" description="Disordered" evidence="2">
    <location>
        <begin position="1"/>
        <end position="23"/>
    </location>
</feature>
<evidence type="ECO:0000313" key="4">
    <source>
        <dbReference type="Proteomes" id="UP001501391"/>
    </source>
</evidence>
<protein>
    <submittedName>
        <fullName evidence="3">Class F sortase</fullName>
    </submittedName>
</protein>
<keyword evidence="1" id="KW-0378">Hydrolase</keyword>
<evidence type="ECO:0000313" key="3">
    <source>
        <dbReference type="EMBL" id="GAA2201543.1"/>
    </source>
</evidence>
<comment type="caution">
    <text evidence="3">The sequence shown here is derived from an EMBL/GenBank/DDBJ whole genome shotgun (WGS) entry which is preliminary data.</text>
</comment>
<dbReference type="Pfam" id="PF04203">
    <property type="entry name" value="Sortase"/>
    <property type="match status" value="1"/>
</dbReference>